<dbReference type="PANTHER" id="PTHR33221:SF15">
    <property type="entry name" value="HTH-TYPE TRANSCRIPTIONAL REGULATOR YWGB-RELATED"/>
    <property type="match status" value="1"/>
</dbReference>
<dbReference type="PANTHER" id="PTHR33221">
    <property type="entry name" value="WINGED HELIX-TURN-HELIX TRANSCRIPTIONAL REGULATOR, RRF2 FAMILY"/>
    <property type="match status" value="1"/>
</dbReference>
<dbReference type="InterPro" id="IPR036390">
    <property type="entry name" value="WH_DNA-bd_sf"/>
</dbReference>
<keyword evidence="2" id="KW-1185">Reference proteome</keyword>
<reference evidence="2" key="1">
    <citation type="journal article" date="2019" name="Int. J. Syst. Evol. Microbiol.">
        <title>The Global Catalogue of Microorganisms (GCM) 10K type strain sequencing project: providing services to taxonomists for standard genome sequencing and annotation.</title>
        <authorList>
            <consortium name="The Broad Institute Genomics Platform"/>
            <consortium name="The Broad Institute Genome Sequencing Center for Infectious Disease"/>
            <person name="Wu L."/>
            <person name="Ma J."/>
        </authorList>
    </citation>
    <scope>NUCLEOTIDE SEQUENCE [LARGE SCALE GENOMIC DNA]</scope>
    <source>
        <strain evidence="2">JCM 17978</strain>
    </source>
</reference>
<dbReference type="Pfam" id="PF02082">
    <property type="entry name" value="Rrf2"/>
    <property type="match status" value="1"/>
</dbReference>
<gene>
    <name evidence="1" type="ORF">ACFPH8_03635</name>
</gene>
<dbReference type="NCBIfam" id="TIGR00738">
    <property type="entry name" value="rrf2_super"/>
    <property type="match status" value="1"/>
</dbReference>
<protein>
    <submittedName>
        <fullName evidence="1">RrF2 family transcriptional regulator</fullName>
    </submittedName>
</protein>
<sequence length="153" mass="17325">MLSNACQYAIRSILYLGMCSDIDHKIGVKTISEELEVPQPFLAKLLQQLNKNQLVTSVKGPHGGFYLSETNKQRTVWDIVQVIDGHDKFNQCFLGLSKCGDDNPCPVHFTVSAFKQKILKDFEEKTLAEFVDDIKLKGRYISLKAFDILEEPS</sequence>
<dbReference type="EMBL" id="JBHSLA010000001">
    <property type="protein sequence ID" value="MFC5194414.1"/>
    <property type="molecule type" value="Genomic_DNA"/>
</dbReference>
<organism evidence="1 2">
    <name type="scientific">Bizionia hallyeonensis</name>
    <dbReference type="NCBI Taxonomy" id="1123757"/>
    <lineage>
        <taxon>Bacteria</taxon>
        <taxon>Pseudomonadati</taxon>
        <taxon>Bacteroidota</taxon>
        <taxon>Flavobacteriia</taxon>
        <taxon>Flavobacteriales</taxon>
        <taxon>Flavobacteriaceae</taxon>
        <taxon>Bizionia</taxon>
    </lineage>
</organism>
<evidence type="ECO:0000313" key="1">
    <source>
        <dbReference type="EMBL" id="MFC5194414.1"/>
    </source>
</evidence>
<evidence type="ECO:0000313" key="2">
    <source>
        <dbReference type="Proteomes" id="UP001596162"/>
    </source>
</evidence>
<accession>A0ABW0C581</accession>
<dbReference type="InterPro" id="IPR036388">
    <property type="entry name" value="WH-like_DNA-bd_sf"/>
</dbReference>
<proteinExistence type="predicted"/>
<dbReference type="Gene3D" id="1.10.10.10">
    <property type="entry name" value="Winged helix-like DNA-binding domain superfamily/Winged helix DNA-binding domain"/>
    <property type="match status" value="1"/>
</dbReference>
<dbReference type="PROSITE" id="PS51197">
    <property type="entry name" value="HTH_RRF2_2"/>
    <property type="match status" value="1"/>
</dbReference>
<comment type="caution">
    <text evidence="1">The sequence shown here is derived from an EMBL/GenBank/DDBJ whole genome shotgun (WGS) entry which is preliminary data.</text>
</comment>
<dbReference type="RefSeq" id="WP_376858538.1">
    <property type="nucleotide sequence ID" value="NZ_JBHSLA010000001.1"/>
</dbReference>
<dbReference type="SUPFAM" id="SSF46785">
    <property type="entry name" value="Winged helix' DNA-binding domain"/>
    <property type="match status" value="1"/>
</dbReference>
<name>A0ABW0C581_9FLAO</name>
<dbReference type="InterPro" id="IPR000944">
    <property type="entry name" value="Tscrpt_reg_Rrf2"/>
</dbReference>
<dbReference type="Proteomes" id="UP001596162">
    <property type="component" value="Unassembled WGS sequence"/>
</dbReference>